<dbReference type="Gene3D" id="3.30.110.20">
    <property type="entry name" value="Alba-like domain"/>
    <property type="match status" value="1"/>
</dbReference>
<gene>
    <name evidence="5" type="ORF">BAUCODRAFT_425308</name>
</gene>
<dbReference type="KEGG" id="bcom:BAUCODRAFT_425308"/>
<dbReference type="eggNOG" id="ENOG502SUA0">
    <property type="taxonomic scope" value="Eukaryota"/>
</dbReference>
<dbReference type="GO" id="GO:0005655">
    <property type="term" value="C:nucleolar ribonuclease P complex"/>
    <property type="evidence" value="ECO:0007669"/>
    <property type="project" value="InterPro"/>
</dbReference>
<dbReference type="PANTHER" id="PTHR28256">
    <property type="entry name" value="RIBONUCLEASES P/MRP PROTEIN SUBUNIT POP7"/>
    <property type="match status" value="1"/>
</dbReference>
<feature type="compositionally biased region" description="Basic residues" evidence="4">
    <location>
        <begin position="16"/>
        <end position="27"/>
    </location>
</feature>
<accession>M2MNY7</accession>
<evidence type="ECO:0000256" key="2">
    <source>
        <dbReference type="ARBA" id="ARBA00022694"/>
    </source>
</evidence>
<dbReference type="GeneID" id="19114201"/>
<dbReference type="GO" id="GO:0001682">
    <property type="term" value="P:tRNA 5'-leader removal"/>
    <property type="evidence" value="ECO:0007669"/>
    <property type="project" value="InterPro"/>
</dbReference>
<sequence>MQKEQNVPSAPQAQSRKQHRPQQKKLAKLPPNAKIHKRPLHHPAIPSPYTSSTQQKIVYVSARTPFISAVKRVDKLLRLADKRLVQAATTLAKEEQRRKRKRDGDEDEVMGIAKAVERLKRDGNQNSKRRRLGGDVNEDDGEDGGAEEVWIKGTGKAVRRVMEMGLWFQQREEYAVRLRTGSVGAIDDVEVEGAEAEAEAESEAGNVETEKRDVVEQAKDPVLVPVPVPETRIRYVSVLEVAVSLR</sequence>
<keyword evidence="3" id="KW-0539">Nucleus</keyword>
<dbReference type="GO" id="GO:0000172">
    <property type="term" value="C:ribonuclease MRP complex"/>
    <property type="evidence" value="ECO:0007669"/>
    <property type="project" value="InterPro"/>
</dbReference>
<dbReference type="InterPro" id="IPR036882">
    <property type="entry name" value="Alba-like_dom_sf"/>
</dbReference>
<dbReference type="InterPro" id="IPR020241">
    <property type="entry name" value="RNase_P/MRP_Pop7_fungi"/>
</dbReference>
<dbReference type="RefSeq" id="XP_007675042.1">
    <property type="nucleotide sequence ID" value="XM_007676852.1"/>
</dbReference>
<dbReference type="Pfam" id="PF12328">
    <property type="entry name" value="Rpp20"/>
    <property type="match status" value="1"/>
</dbReference>
<dbReference type="GO" id="GO:0004526">
    <property type="term" value="F:ribonuclease P activity"/>
    <property type="evidence" value="ECO:0007669"/>
    <property type="project" value="TreeGrafter"/>
</dbReference>
<dbReference type="OrthoDB" id="5416589at2759"/>
<evidence type="ECO:0000313" key="5">
    <source>
        <dbReference type="EMBL" id="EMC98411.1"/>
    </source>
</evidence>
<feature type="region of interest" description="Disordered" evidence="4">
    <location>
        <begin position="1"/>
        <end position="52"/>
    </location>
</feature>
<dbReference type="GO" id="GO:0000171">
    <property type="term" value="F:ribonuclease MRP activity"/>
    <property type="evidence" value="ECO:0007669"/>
    <property type="project" value="TreeGrafter"/>
</dbReference>
<dbReference type="GO" id="GO:0000294">
    <property type="term" value="P:nuclear-transcribed mRNA catabolic process, RNase MRP-dependent"/>
    <property type="evidence" value="ECO:0007669"/>
    <property type="project" value="TreeGrafter"/>
</dbReference>
<organism evidence="5 6">
    <name type="scientific">Baudoinia panamericana (strain UAMH 10762)</name>
    <name type="common">Angels' share fungus</name>
    <name type="synonym">Baudoinia compniacensis (strain UAMH 10762)</name>
    <dbReference type="NCBI Taxonomy" id="717646"/>
    <lineage>
        <taxon>Eukaryota</taxon>
        <taxon>Fungi</taxon>
        <taxon>Dikarya</taxon>
        <taxon>Ascomycota</taxon>
        <taxon>Pezizomycotina</taxon>
        <taxon>Dothideomycetes</taxon>
        <taxon>Dothideomycetidae</taxon>
        <taxon>Mycosphaerellales</taxon>
        <taxon>Teratosphaeriaceae</taxon>
        <taxon>Baudoinia</taxon>
    </lineage>
</organism>
<dbReference type="OMA" id="STKSPFM"/>
<name>M2MNY7_BAUPA</name>
<dbReference type="Proteomes" id="UP000011761">
    <property type="component" value="Unassembled WGS sequence"/>
</dbReference>
<feature type="compositionally biased region" description="Acidic residues" evidence="4">
    <location>
        <begin position="136"/>
        <end position="145"/>
    </location>
</feature>
<keyword evidence="6" id="KW-1185">Reference proteome</keyword>
<reference evidence="5 6" key="1">
    <citation type="journal article" date="2012" name="PLoS Pathog.">
        <title>Diverse lifestyles and strategies of plant pathogenesis encoded in the genomes of eighteen Dothideomycetes fungi.</title>
        <authorList>
            <person name="Ohm R.A."/>
            <person name="Feau N."/>
            <person name="Henrissat B."/>
            <person name="Schoch C.L."/>
            <person name="Horwitz B.A."/>
            <person name="Barry K.W."/>
            <person name="Condon B.J."/>
            <person name="Copeland A.C."/>
            <person name="Dhillon B."/>
            <person name="Glaser F."/>
            <person name="Hesse C.N."/>
            <person name="Kosti I."/>
            <person name="LaButti K."/>
            <person name="Lindquist E.A."/>
            <person name="Lucas S."/>
            <person name="Salamov A.A."/>
            <person name="Bradshaw R.E."/>
            <person name="Ciuffetti L."/>
            <person name="Hamelin R.C."/>
            <person name="Kema G.H.J."/>
            <person name="Lawrence C."/>
            <person name="Scott J.A."/>
            <person name="Spatafora J.W."/>
            <person name="Turgeon B.G."/>
            <person name="de Wit P.J.G.M."/>
            <person name="Zhong S."/>
            <person name="Goodwin S.B."/>
            <person name="Grigoriev I.V."/>
        </authorList>
    </citation>
    <scope>NUCLEOTIDE SEQUENCE [LARGE SCALE GENOMIC DNA]</scope>
    <source>
        <strain evidence="5 6">UAMH 10762</strain>
    </source>
</reference>
<dbReference type="HOGENOM" id="CLU_085444_0_1_1"/>
<feature type="region of interest" description="Disordered" evidence="4">
    <location>
        <begin position="116"/>
        <end position="145"/>
    </location>
</feature>
<dbReference type="InterPro" id="IPR014612">
    <property type="entry name" value="Pop7/Rpp20"/>
</dbReference>
<keyword evidence="2" id="KW-0819">tRNA processing</keyword>
<evidence type="ECO:0000256" key="4">
    <source>
        <dbReference type="SAM" id="MobiDB-lite"/>
    </source>
</evidence>
<dbReference type="GO" id="GO:0034965">
    <property type="term" value="P:intronic box C/D snoRNA processing"/>
    <property type="evidence" value="ECO:0007669"/>
    <property type="project" value="TreeGrafter"/>
</dbReference>
<dbReference type="AlphaFoldDB" id="M2MNY7"/>
<comment type="subcellular location">
    <subcellularLocation>
        <location evidence="1">Nucleus</location>
    </subcellularLocation>
</comment>
<dbReference type="STRING" id="717646.M2MNY7"/>
<evidence type="ECO:0000313" key="6">
    <source>
        <dbReference type="Proteomes" id="UP000011761"/>
    </source>
</evidence>
<feature type="compositionally biased region" description="Polar residues" evidence="4">
    <location>
        <begin position="1"/>
        <end position="15"/>
    </location>
</feature>
<dbReference type="GO" id="GO:0003723">
    <property type="term" value="F:RNA binding"/>
    <property type="evidence" value="ECO:0007669"/>
    <property type="project" value="TreeGrafter"/>
</dbReference>
<protein>
    <submittedName>
        <fullName evidence="5">Uncharacterized protein</fullName>
    </submittedName>
</protein>
<proteinExistence type="predicted"/>
<dbReference type="GO" id="GO:0006364">
    <property type="term" value="P:rRNA processing"/>
    <property type="evidence" value="ECO:0007669"/>
    <property type="project" value="TreeGrafter"/>
</dbReference>
<evidence type="ECO:0000256" key="1">
    <source>
        <dbReference type="ARBA" id="ARBA00004123"/>
    </source>
</evidence>
<dbReference type="PANTHER" id="PTHR28256:SF1">
    <property type="entry name" value="RIBONUCLEASES P_MRP PROTEIN SUBUNIT POP7"/>
    <property type="match status" value="1"/>
</dbReference>
<evidence type="ECO:0000256" key="3">
    <source>
        <dbReference type="ARBA" id="ARBA00023242"/>
    </source>
</evidence>
<dbReference type="EMBL" id="KB445553">
    <property type="protein sequence ID" value="EMC98411.1"/>
    <property type="molecule type" value="Genomic_DNA"/>
</dbReference>